<sequence>IGPLEMTNRLLDFSVKAQSLYTGNVSLREQGSFETFQFSMLQFIRALSRSVNLQHTCFRALKWHQLLMKTLRESLQPYTSCDDIGDALPQRMAPEINAIVINILLNQYACEIVSIAGTPNVDFSRQNSLDNPAPRFKPEEKLGGWNSVLPTIDKKMDRFYSRTVQRLKSMDVFGRAVKMASDFMTSYLDRDQLIPTEAAGPTKQEDVVQVVDKTLLLLRNALVHEILLTHVTETIYKQLLRFLFDVMQASFLPDCSIEQALMVLAHLATSSIRPENDLFRRSNLMEQLKLFMRSSDSFIKAAAVTAIFNLLRLSDTKKMASTSLLSHNSKRSSYLRYRSSDHERTEEPAESTAHGDTTQDDETGPTARPPVASINFYNHQPDDTSEEALEPEPETYEDFSVETTSYHALPASREETLVTLARQMLHALSISSLSPTTIEQATPLVLSSLN</sequence>
<reference evidence="2 3" key="1">
    <citation type="submission" date="2024-11" db="EMBL/GenBank/DDBJ databases">
        <title>Adaptive evolution of stress response genes in parasites aligns with host niche diversity.</title>
        <authorList>
            <person name="Hahn C."/>
            <person name="Resl P."/>
        </authorList>
    </citation>
    <scope>NUCLEOTIDE SEQUENCE [LARGE SCALE GENOMIC DNA]</scope>
    <source>
        <strain evidence="2">EGGRZ-B1_66</strain>
        <tissue evidence="2">Body</tissue>
    </source>
</reference>
<feature type="compositionally biased region" description="Basic and acidic residues" evidence="1">
    <location>
        <begin position="338"/>
        <end position="347"/>
    </location>
</feature>
<dbReference type="AlphaFoldDB" id="A0ABD2PTW4"/>
<feature type="non-terminal residue" evidence="2">
    <location>
        <position position="1"/>
    </location>
</feature>
<evidence type="ECO:0000313" key="3">
    <source>
        <dbReference type="Proteomes" id="UP001626550"/>
    </source>
</evidence>
<protein>
    <submittedName>
        <fullName evidence="2">Uncharacterized protein</fullName>
    </submittedName>
</protein>
<feature type="compositionally biased region" description="Acidic residues" evidence="1">
    <location>
        <begin position="383"/>
        <end position="395"/>
    </location>
</feature>
<accession>A0ABD2PTW4</accession>
<evidence type="ECO:0000313" key="2">
    <source>
        <dbReference type="EMBL" id="KAL3310905.1"/>
    </source>
</evidence>
<comment type="caution">
    <text evidence="2">The sequence shown here is derived from an EMBL/GenBank/DDBJ whole genome shotgun (WGS) entry which is preliminary data.</text>
</comment>
<keyword evidence="3" id="KW-1185">Reference proteome</keyword>
<dbReference type="Proteomes" id="UP001626550">
    <property type="component" value="Unassembled WGS sequence"/>
</dbReference>
<gene>
    <name evidence="2" type="ORF">Ciccas_010519</name>
</gene>
<organism evidence="2 3">
    <name type="scientific">Cichlidogyrus casuarinus</name>
    <dbReference type="NCBI Taxonomy" id="1844966"/>
    <lineage>
        <taxon>Eukaryota</taxon>
        <taxon>Metazoa</taxon>
        <taxon>Spiralia</taxon>
        <taxon>Lophotrochozoa</taxon>
        <taxon>Platyhelminthes</taxon>
        <taxon>Monogenea</taxon>
        <taxon>Monopisthocotylea</taxon>
        <taxon>Dactylogyridea</taxon>
        <taxon>Ancyrocephalidae</taxon>
        <taxon>Cichlidogyrus</taxon>
    </lineage>
</organism>
<dbReference type="EMBL" id="JBJKFK010002572">
    <property type="protein sequence ID" value="KAL3310905.1"/>
    <property type="molecule type" value="Genomic_DNA"/>
</dbReference>
<name>A0ABD2PTW4_9PLAT</name>
<evidence type="ECO:0000256" key="1">
    <source>
        <dbReference type="SAM" id="MobiDB-lite"/>
    </source>
</evidence>
<feature type="region of interest" description="Disordered" evidence="1">
    <location>
        <begin position="335"/>
        <end position="395"/>
    </location>
</feature>
<proteinExistence type="predicted"/>